<feature type="transmembrane region" description="Helical" evidence="6">
    <location>
        <begin position="73"/>
        <end position="94"/>
    </location>
</feature>
<evidence type="ECO:0000256" key="5">
    <source>
        <dbReference type="SAM" id="MobiDB-lite"/>
    </source>
</evidence>
<evidence type="ECO:0000256" key="1">
    <source>
        <dbReference type="ARBA" id="ARBA00004141"/>
    </source>
</evidence>
<keyword evidence="2 6" id="KW-0812">Transmembrane</keyword>
<organism evidence="8 9">
    <name type="scientific">Saccharomyces uvarum</name>
    <name type="common">Yeast</name>
    <name type="synonym">Saccharomyces bayanus var. uvarum</name>
    <dbReference type="NCBI Taxonomy" id="230603"/>
    <lineage>
        <taxon>Eukaryota</taxon>
        <taxon>Fungi</taxon>
        <taxon>Dikarya</taxon>
        <taxon>Ascomycota</taxon>
        <taxon>Saccharomycotina</taxon>
        <taxon>Saccharomycetes</taxon>
        <taxon>Saccharomycetales</taxon>
        <taxon>Saccharomycetaceae</taxon>
        <taxon>Saccharomyces</taxon>
    </lineage>
</organism>
<keyword evidence="3 6" id="KW-1133">Transmembrane helix</keyword>
<feature type="region of interest" description="Disordered" evidence="5">
    <location>
        <begin position="230"/>
        <end position="322"/>
    </location>
</feature>
<name>A0AA35NNP7_SACUV</name>
<feature type="compositionally biased region" description="Polar residues" evidence="5">
    <location>
        <begin position="311"/>
        <end position="322"/>
    </location>
</feature>
<protein>
    <recommendedName>
        <fullName evidence="7">MARVEL domain-containing protein</fullName>
    </recommendedName>
</protein>
<feature type="compositionally biased region" description="Low complexity" evidence="5">
    <location>
        <begin position="242"/>
        <end position="276"/>
    </location>
</feature>
<dbReference type="EMBL" id="OX365915">
    <property type="protein sequence ID" value="CAI4057703.1"/>
    <property type="molecule type" value="Genomic_DNA"/>
</dbReference>
<dbReference type="Proteomes" id="UP001162090">
    <property type="component" value="Chromosome 4"/>
</dbReference>
<gene>
    <name evidence="8" type="primary">SUVC04G0240</name>
    <name evidence="8" type="ORF">SUVC_04G0240</name>
</gene>
<dbReference type="InterPro" id="IPR008253">
    <property type="entry name" value="Marvel"/>
</dbReference>
<evidence type="ECO:0000256" key="3">
    <source>
        <dbReference type="ARBA" id="ARBA00022989"/>
    </source>
</evidence>
<evidence type="ECO:0000313" key="8">
    <source>
        <dbReference type="EMBL" id="CAI4057703.1"/>
    </source>
</evidence>
<feature type="compositionally biased region" description="Low complexity" evidence="5">
    <location>
        <begin position="301"/>
        <end position="310"/>
    </location>
</feature>
<comment type="subcellular location">
    <subcellularLocation>
        <location evidence="1">Membrane</location>
        <topology evidence="1">Multi-pass membrane protein</topology>
    </subcellularLocation>
</comment>
<proteinExistence type="predicted"/>
<feature type="compositionally biased region" description="Basic and acidic residues" evidence="5">
    <location>
        <begin position="288"/>
        <end position="299"/>
    </location>
</feature>
<feature type="transmembrane region" description="Helical" evidence="6">
    <location>
        <begin position="46"/>
        <end position="66"/>
    </location>
</feature>
<dbReference type="PANTHER" id="PTHR37451">
    <property type="entry name" value="MARVEL DOMAIN"/>
    <property type="match status" value="1"/>
</dbReference>
<evidence type="ECO:0000313" key="9">
    <source>
        <dbReference type="Proteomes" id="UP001162090"/>
    </source>
</evidence>
<dbReference type="PANTHER" id="PTHR37451:SF1">
    <property type="entry name" value="MARVEL DOMAIN-CONTAINING PROTEIN"/>
    <property type="match status" value="1"/>
</dbReference>
<evidence type="ECO:0000256" key="2">
    <source>
        <dbReference type="ARBA" id="ARBA00022692"/>
    </source>
</evidence>
<feature type="transmembrane region" description="Helical" evidence="6">
    <location>
        <begin position="133"/>
        <end position="157"/>
    </location>
</feature>
<dbReference type="Pfam" id="PF01284">
    <property type="entry name" value="MARVEL"/>
    <property type="match status" value="1"/>
</dbReference>
<sequence>MKRVTGVFLTLLRFSQFVSSVLVMSLLAYAIHAYSDRGNKKTNFTLATGVISVFYLIALGILCLALPTLIYIGMYFCAELIMCMLWLAAFVVLAKAQGQHSCKSRNSSGEYYDPYSGQYTTTNHRRACNSSQAAIAFAGLCFLLFLTSVVLLGVNILTPIMGRYKSQGLWRTGASMGTRLHRWSGLALSEPFEESAGYDTGNIKTEDVEAGAGAGAGADSNAAYAADPNADTRYATNDPNGRYTTTTNTNTRYTTTTPTTDARYTTNERTTNTANAVSDQHAYSTDESGDHSYDQEKLVEGAASGAMSGSTADPNRNINPMP</sequence>
<feature type="compositionally biased region" description="Polar residues" evidence="5">
    <location>
        <begin position="277"/>
        <end position="286"/>
    </location>
</feature>
<dbReference type="GO" id="GO:0016020">
    <property type="term" value="C:membrane"/>
    <property type="evidence" value="ECO:0007669"/>
    <property type="project" value="UniProtKB-SubCell"/>
</dbReference>
<evidence type="ECO:0000256" key="4">
    <source>
        <dbReference type="ARBA" id="ARBA00023136"/>
    </source>
</evidence>
<reference evidence="8" key="1">
    <citation type="submission" date="2022-10" db="EMBL/GenBank/DDBJ databases">
        <authorList>
            <person name="Byrne P K."/>
        </authorList>
    </citation>
    <scope>NUCLEOTIDE SEQUENCE</scope>
    <source>
        <strain evidence="8">CBS7001</strain>
    </source>
</reference>
<feature type="domain" description="MARVEL" evidence="7">
    <location>
        <begin position="9"/>
        <end position="151"/>
    </location>
</feature>
<keyword evidence="4 6" id="KW-0472">Membrane</keyword>
<evidence type="ECO:0000259" key="7">
    <source>
        <dbReference type="Pfam" id="PF01284"/>
    </source>
</evidence>
<accession>A0AA35NNP7</accession>
<evidence type="ECO:0000256" key="6">
    <source>
        <dbReference type="SAM" id="Phobius"/>
    </source>
</evidence>
<dbReference type="AlphaFoldDB" id="A0AA35NNP7"/>